<dbReference type="GO" id="GO:0005524">
    <property type="term" value="F:ATP binding"/>
    <property type="evidence" value="ECO:0007669"/>
    <property type="project" value="UniProtKB-KW"/>
</dbReference>
<dbReference type="EMBL" id="JAUOZS010000001">
    <property type="protein sequence ID" value="MDT8899974.1"/>
    <property type="molecule type" value="Genomic_DNA"/>
</dbReference>
<accession>A0ABU3NT27</accession>
<dbReference type="InterPro" id="IPR002586">
    <property type="entry name" value="CobQ/CobB/MinD/ParA_Nub-bd_dom"/>
</dbReference>
<dbReference type="PANTHER" id="PTHR43534">
    <property type="entry name" value="MIND SUPERFAMILY P-LOOP ATPASE CONTAINING AN INSERTED FERREDOXIN DOMAIN"/>
    <property type="match status" value="1"/>
</dbReference>
<dbReference type="RefSeq" id="WP_413778537.1">
    <property type="nucleotide sequence ID" value="NZ_JAUOZS010000001.1"/>
</dbReference>
<evidence type="ECO:0000256" key="3">
    <source>
        <dbReference type="ARBA" id="ARBA00023014"/>
    </source>
</evidence>
<name>A0ABU3NT27_9FIRM</name>
<sequence length="308" mass="32885">MKELVIMSGKGGTGKTSISAALAYLAPEKVLADCDVDAANLHLMVGARQRESHGFVAGFEPEVNVTECVKCGRCTALCRFKAIDNGAITSPFACEGCGVCAFNCPAHAISMRDKSAGRWLVSDTRFGTMVHAELGLAVENSGKLVSRVRLETKKLAEKQKVPLIITDGPPGIGCPAIATVTGADLVLAVVEPSLSAMHDLERLRNLCGHFKVPIAVCINKATLSPANTGALKESLAANDVPVVGEIAYDSVFRTAVQTSRTVMEIDNIKVQEKILELWYNLSALLGVTHNESVVHKLDRKLKSFAGWV</sequence>
<dbReference type="Gene3D" id="3.40.50.300">
    <property type="entry name" value="P-loop containing nucleotide triphosphate hydrolases"/>
    <property type="match status" value="1"/>
</dbReference>
<protein>
    <submittedName>
        <fullName evidence="5">ATP-binding protein</fullName>
    </submittedName>
</protein>
<dbReference type="PANTHER" id="PTHR43534:SF1">
    <property type="entry name" value="4FE-4S CLUSTER CONTAINING PARA FAMILY ATPASE PROTEIN"/>
    <property type="match status" value="1"/>
</dbReference>
<dbReference type="Pfam" id="PF01656">
    <property type="entry name" value="CbiA"/>
    <property type="match status" value="1"/>
</dbReference>
<dbReference type="SUPFAM" id="SSF54862">
    <property type="entry name" value="4Fe-4S ferredoxins"/>
    <property type="match status" value="1"/>
</dbReference>
<feature type="domain" description="4Fe-4S ferredoxin-type" evidence="4">
    <location>
        <begin position="59"/>
        <end position="84"/>
    </location>
</feature>
<dbReference type="Gene3D" id="3.30.70.20">
    <property type="match status" value="1"/>
</dbReference>
<evidence type="ECO:0000256" key="1">
    <source>
        <dbReference type="ARBA" id="ARBA00022723"/>
    </source>
</evidence>
<keyword evidence="5" id="KW-0067">ATP-binding</keyword>
<keyword evidence="2" id="KW-0408">Iron</keyword>
<proteinExistence type="predicted"/>
<keyword evidence="1" id="KW-0479">Metal-binding</keyword>
<evidence type="ECO:0000259" key="4">
    <source>
        <dbReference type="PROSITE" id="PS51379"/>
    </source>
</evidence>
<keyword evidence="6" id="KW-1185">Reference proteome</keyword>
<dbReference type="PROSITE" id="PS00198">
    <property type="entry name" value="4FE4S_FER_1"/>
    <property type="match status" value="1"/>
</dbReference>
<keyword evidence="5" id="KW-0547">Nucleotide-binding</keyword>
<dbReference type="CDD" id="cd03110">
    <property type="entry name" value="SIMIBI_bact_arch"/>
    <property type="match status" value="1"/>
</dbReference>
<evidence type="ECO:0000256" key="2">
    <source>
        <dbReference type="ARBA" id="ARBA00023004"/>
    </source>
</evidence>
<evidence type="ECO:0000313" key="6">
    <source>
        <dbReference type="Proteomes" id="UP001254848"/>
    </source>
</evidence>
<dbReference type="SUPFAM" id="SSF52540">
    <property type="entry name" value="P-loop containing nucleoside triphosphate hydrolases"/>
    <property type="match status" value="1"/>
</dbReference>
<evidence type="ECO:0000313" key="5">
    <source>
        <dbReference type="EMBL" id="MDT8899974.1"/>
    </source>
</evidence>
<dbReference type="PROSITE" id="PS51379">
    <property type="entry name" value="4FE4S_FER_2"/>
    <property type="match status" value="2"/>
</dbReference>
<feature type="domain" description="4Fe-4S ferredoxin-type" evidence="4">
    <location>
        <begin position="85"/>
        <end position="114"/>
    </location>
</feature>
<organism evidence="5 6">
    <name type="scientific">Anaeroselena agilis</name>
    <dbReference type="NCBI Taxonomy" id="3063788"/>
    <lineage>
        <taxon>Bacteria</taxon>
        <taxon>Bacillati</taxon>
        <taxon>Bacillota</taxon>
        <taxon>Negativicutes</taxon>
        <taxon>Acetonemataceae</taxon>
        <taxon>Anaeroselena</taxon>
    </lineage>
</organism>
<gene>
    <name evidence="5" type="ORF">Q4T40_01835</name>
</gene>
<dbReference type="InterPro" id="IPR017896">
    <property type="entry name" value="4Fe4S_Fe-S-bd"/>
</dbReference>
<dbReference type="InterPro" id="IPR027417">
    <property type="entry name" value="P-loop_NTPase"/>
</dbReference>
<comment type="caution">
    <text evidence="5">The sequence shown here is derived from an EMBL/GenBank/DDBJ whole genome shotgun (WGS) entry which is preliminary data.</text>
</comment>
<dbReference type="Proteomes" id="UP001254848">
    <property type="component" value="Unassembled WGS sequence"/>
</dbReference>
<reference evidence="5 6" key="1">
    <citation type="submission" date="2023-07" db="EMBL/GenBank/DDBJ databases">
        <title>The novel representative of Negativicutes class, Anaeroselena agilis gen. nov. sp. nov.</title>
        <authorList>
            <person name="Prokofeva M.I."/>
            <person name="Elcheninov A.G."/>
            <person name="Klyukina A."/>
            <person name="Kublanov I.V."/>
            <person name="Frolov E.N."/>
            <person name="Podosokorskaya O.A."/>
        </authorList>
    </citation>
    <scope>NUCLEOTIDE SEQUENCE [LARGE SCALE GENOMIC DNA]</scope>
    <source>
        <strain evidence="5 6">4137-cl</strain>
    </source>
</reference>
<keyword evidence="3" id="KW-0411">Iron-sulfur</keyword>
<dbReference type="InterPro" id="IPR017900">
    <property type="entry name" value="4Fe4S_Fe_S_CS"/>
</dbReference>